<name>A0ABD3J380_EUCGL</name>
<protein>
    <submittedName>
        <fullName evidence="1">Uncharacterized protein</fullName>
    </submittedName>
</protein>
<sequence>MDENVGSSLPDDILDQLFAYAKTTSLADALEVLVKTSRNADGRADLAARSVFALVLDLIQGHSQYLTELLDTFIEKNGVGINLTVLRALMHTPAELCGDPGLSLVLEIARTASIKEWFKLLFSVICLEEAHLPTLFIKLVVASADDSKKVYKWVAGLLIFPGEGKLGVPTGSSPSDVLGHTPYPTGALLPQGLLDSILNLLRELEPPAIIRKTINQGQHQGNAATETMPLQKVLERHCCSHCTGLS</sequence>
<dbReference type="PANTHER" id="PTHR13255">
    <property type="entry name" value="ATAXIN-10"/>
    <property type="match status" value="1"/>
</dbReference>
<reference evidence="1 2" key="1">
    <citation type="submission" date="2024-11" db="EMBL/GenBank/DDBJ databases">
        <title>Chromosome-level genome assembly of Eucalyptus globulus Labill. provides insights into its genome evolution.</title>
        <authorList>
            <person name="Li X."/>
        </authorList>
    </citation>
    <scope>NUCLEOTIDE SEQUENCE [LARGE SCALE GENOMIC DNA]</scope>
    <source>
        <strain evidence="1">CL2024</strain>
        <tissue evidence="1">Fresh tender leaves</tissue>
    </source>
</reference>
<organism evidence="1 2">
    <name type="scientific">Eucalyptus globulus</name>
    <name type="common">Tasmanian blue gum</name>
    <dbReference type="NCBI Taxonomy" id="34317"/>
    <lineage>
        <taxon>Eukaryota</taxon>
        <taxon>Viridiplantae</taxon>
        <taxon>Streptophyta</taxon>
        <taxon>Embryophyta</taxon>
        <taxon>Tracheophyta</taxon>
        <taxon>Spermatophyta</taxon>
        <taxon>Magnoliopsida</taxon>
        <taxon>eudicotyledons</taxon>
        <taxon>Gunneridae</taxon>
        <taxon>Pentapetalae</taxon>
        <taxon>rosids</taxon>
        <taxon>malvids</taxon>
        <taxon>Myrtales</taxon>
        <taxon>Myrtaceae</taxon>
        <taxon>Myrtoideae</taxon>
        <taxon>Eucalypteae</taxon>
        <taxon>Eucalyptus</taxon>
    </lineage>
</organism>
<proteinExistence type="predicted"/>
<dbReference type="PANTHER" id="PTHR13255:SF0">
    <property type="entry name" value="ATAXIN-10"/>
    <property type="match status" value="1"/>
</dbReference>
<accession>A0ABD3J380</accession>
<dbReference type="Proteomes" id="UP001634007">
    <property type="component" value="Unassembled WGS sequence"/>
</dbReference>
<evidence type="ECO:0000313" key="1">
    <source>
        <dbReference type="EMBL" id="KAL3722056.1"/>
    </source>
</evidence>
<dbReference type="AlphaFoldDB" id="A0ABD3J380"/>
<comment type="caution">
    <text evidence="1">The sequence shown here is derived from an EMBL/GenBank/DDBJ whole genome shotgun (WGS) entry which is preliminary data.</text>
</comment>
<dbReference type="InterPro" id="IPR051374">
    <property type="entry name" value="Ataxin-10/CTR86_families"/>
</dbReference>
<keyword evidence="2" id="KW-1185">Reference proteome</keyword>
<evidence type="ECO:0000313" key="2">
    <source>
        <dbReference type="Proteomes" id="UP001634007"/>
    </source>
</evidence>
<dbReference type="EMBL" id="JBJKBG010000009">
    <property type="protein sequence ID" value="KAL3722056.1"/>
    <property type="molecule type" value="Genomic_DNA"/>
</dbReference>
<gene>
    <name evidence="1" type="ORF">ACJRO7_034413</name>
</gene>